<accession>A0A2W1LZK0</accession>
<dbReference type="OrthoDB" id="72213at2"/>
<evidence type="ECO:0000313" key="2">
    <source>
        <dbReference type="EMBL" id="PZD97121.1"/>
    </source>
</evidence>
<comment type="caution">
    <text evidence="2">The sequence shown here is derived from an EMBL/GenBank/DDBJ whole genome shotgun (WGS) entry which is preliminary data.</text>
</comment>
<dbReference type="Pfam" id="PF13021">
    <property type="entry name" value="DUF3885"/>
    <property type="match status" value="1"/>
</dbReference>
<evidence type="ECO:0000313" key="3">
    <source>
        <dbReference type="Proteomes" id="UP000249522"/>
    </source>
</evidence>
<proteinExistence type="predicted"/>
<dbReference type="InterPro" id="IPR024976">
    <property type="entry name" value="DUF3885"/>
</dbReference>
<sequence length="297" mass="35105">MDIVKEMTHGPYIRYELGLQNLVGEAYRCESLRRARTIYRSIFEPEDNVIFIHRTSYYRCDRQAGKVRLKRFFRARLPQVRSRILPYEFDELDEDLCTREWSVEVKAKEIRVPYLLEAIENTDFMRKPASGGRIYLYNQTKDILFHMYDDRGCDVFSSDKNSLLPLYHLHRKWILDYNRYEIDGFLGKGLAGIIETGEEQKNRRKYNDRKAADLGINLRRANICHITHYFKIPSIHADKFEEEISLTSFTVQRILSTDDQVTFTAAKTEALALIDYQTHLMSMYGKKYGSYNGWSIL</sequence>
<dbReference type="EMBL" id="QKRB01000031">
    <property type="protein sequence ID" value="PZD97121.1"/>
    <property type="molecule type" value="Genomic_DNA"/>
</dbReference>
<organism evidence="2 3">
    <name type="scientific">Paenibacillus sambharensis</name>
    <dbReference type="NCBI Taxonomy" id="1803190"/>
    <lineage>
        <taxon>Bacteria</taxon>
        <taxon>Bacillati</taxon>
        <taxon>Bacillota</taxon>
        <taxon>Bacilli</taxon>
        <taxon>Bacillales</taxon>
        <taxon>Paenibacillaceae</taxon>
        <taxon>Paenibacillus</taxon>
    </lineage>
</organism>
<gene>
    <name evidence="2" type="ORF">DNH61_04325</name>
</gene>
<keyword evidence="3" id="KW-1185">Reference proteome</keyword>
<feature type="domain" description="DUF3885" evidence="1">
    <location>
        <begin position="13"/>
        <end position="178"/>
    </location>
</feature>
<name>A0A2W1LZK0_9BACL</name>
<dbReference type="Proteomes" id="UP000249522">
    <property type="component" value="Unassembled WGS sequence"/>
</dbReference>
<evidence type="ECO:0000259" key="1">
    <source>
        <dbReference type="Pfam" id="PF13021"/>
    </source>
</evidence>
<protein>
    <recommendedName>
        <fullName evidence="1">DUF3885 domain-containing protein</fullName>
    </recommendedName>
</protein>
<dbReference type="RefSeq" id="WP_111145449.1">
    <property type="nucleotide sequence ID" value="NZ_QKRB01000031.1"/>
</dbReference>
<dbReference type="AlphaFoldDB" id="A0A2W1LZK0"/>
<reference evidence="2 3" key="1">
    <citation type="submission" date="2018-06" db="EMBL/GenBank/DDBJ databases">
        <title>Paenibacillus imtechensis sp. nov.</title>
        <authorList>
            <person name="Pinnaka A.K."/>
            <person name="Singh H."/>
            <person name="Kaur M."/>
        </authorList>
    </citation>
    <scope>NUCLEOTIDE SEQUENCE [LARGE SCALE GENOMIC DNA]</scope>
    <source>
        <strain evidence="2 3">SMB1</strain>
    </source>
</reference>